<dbReference type="Proteomes" id="UP001237448">
    <property type="component" value="Unassembled WGS sequence"/>
</dbReference>
<keyword evidence="2" id="KW-1185">Reference proteome</keyword>
<reference evidence="1 2" key="1">
    <citation type="submission" date="2023-07" db="EMBL/GenBank/DDBJ databases">
        <title>Genomic Encyclopedia of Type Strains, Phase IV (KMG-IV): sequencing the most valuable type-strain genomes for metagenomic binning, comparative biology and taxonomic classification.</title>
        <authorList>
            <person name="Goeker M."/>
        </authorList>
    </citation>
    <scope>NUCLEOTIDE SEQUENCE [LARGE SCALE GENOMIC DNA]</scope>
    <source>
        <strain evidence="1 2">DSM 5896</strain>
    </source>
</reference>
<dbReference type="SUPFAM" id="SSF47413">
    <property type="entry name" value="lambda repressor-like DNA-binding domains"/>
    <property type="match status" value="1"/>
</dbReference>
<protein>
    <submittedName>
        <fullName evidence="1">Uncharacterized protein</fullName>
    </submittedName>
</protein>
<evidence type="ECO:0000313" key="2">
    <source>
        <dbReference type="Proteomes" id="UP001237448"/>
    </source>
</evidence>
<evidence type="ECO:0000313" key="1">
    <source>
        <dbReference type="EMBL" id="MDQ0394519.1"/>
    </source>
</evidence>
<proteinExistence type="predicted"/>
<accession>A0ABU0FIS9</accession>
<dbReference type="EMBL" id="JAUSVK010000001">
    <property type="protein sequence ID" value="MDQ0394519.1"/>
    <property type="molecule type" value="Genomic_DNA"/>
</dbReference>
<name>A0ABU0FIS9_9HYPH</name>
<dbReference type="InterPro" id="IPR010982">
    <property type="entry name" value="Lambda_DNA-bd_dom_sf"/>
</dbReference>
<comment type="caution">
    <text evidence="1">The sequence shown here is derived from an EMBL/GenBank/DDBJ whole genome shotgun (WGS) entry which is preliminary data.</text>
</comment>
<organism evidence="1 2">
    <name type="scientific">Labrys monachus</name>
    <dbReference type="NCBI Taxonomy" id="217067"/>
    <lineage>
        <taxon>Bacteria</taxon>
        <taxon>Pseudomonadati</taxon>
        <taxon>Pseudomonadota</taxon>
        <taxon>Alphaproteobacteria</taxon>
        <taxon>Hyphomicrobiales</taxon>
        <taxon>Xanthobacteraceae</taxon>
        <taxon>Labrys</taxon>
    </lineage>
</organism>
<sequence length="53" mass="5719">MSTIARYSKLSEHDIESWASGQVRLPAEAAQRLACVLKVTIADLMYGPPAASN</sequence>
<dbReference type="RefSeq" id="WP_307431696.1">
    <property type="nucleotide sequence ID" value="NZ_JAUSVK010000001.1"/>
</dbReference>
<gene>
    <name evidence="1" type="ORF">J3R73_004311</name>
</gene>